<dbReference type="InterPro" id="IPR014756">
    <property type="entry name" value="Ig_E-set"/>
</dbReference>
<reference evidence="5" key="1">
    <citation type="submission" date="2019-06" db="EMBL/GenBank/DDBJ databases">
        <authorList>
            <consortium name="Wellcome Sanger Institute Data Sharing"/>
        </authorList>
    </citation>
    <scope>NUCLEOTIDE SEQUENCE [LARGE SCALE GENOMIC DNA]</scope>
</reference>
<proteinExistence type="inferred from homology"/>
<evidence type="ECO:0000256" key="2">
    <source>
        <dbReference type="SAM" id="MobiDB-lite"/>
    </source>
</evidence>
<evidence type="ECO:0000259" key="4">
    <source>
        <dbReference type="Pfam" id="PF02752"/>
    </source>
</evidence>
<feature type="compositionally biased region" description="Basic residues" evidence="2">
    <location>
        <begin position="64"/>
        <end position="75"/>
    </location>
</feature>
<dbReference type="Pfam" id="PF00339">
    <property type="entry name" value="Arrestin_N"/>
    <property type="match status" value="2"/>
</dbReference>
<name>A0A673CK99_9TELE</name>
<evidence type="ECO:0000256" key="1">
    <source>
        <dbReference type="ARBA" id="ARBA00005298"/>
    </source>
</evidence>
<dbReference type="InterPro" id="IPR014752">
    <property type="entry name" value="Arrestin-like_C"/>
</dbReference>
<organism evidence="5 6">
    <name type="scientific">Sphaeramia orbicularis</name>
    <name type="common">orbiculate cardinalfish</name>
    <dbReference type="NCBI Taxonomy" id="375764"/>
    <lineage>
        <taxon>Eukaryota</taxon>
        <taxon>Metazoa</taxon>
        <taxon>Chordata</taxon>
        <taxon>Craniata</taxon>
        <taxon>Vertebrata</taxon>
        <taxon>Euteleostomi</taxon>
        <taxon>Actinopterygii</taxon>
        <taxon>Neopterygii</taxon>
        <taxon>Teleostei</taxon>
        <taxon>Neoteleostei</taxon>
        <taxon>Acanthomorphata</taxon>
        <taxon>Gobiaria</taxon>
        <taxon>Kurtiformes</taxon>
        <taxon>Apogonoidei</taxon>
        <taxon>Apogonidae</taxon>
        <taxon>Apogoninae</taxon>
        <taxon>Sphaeramia</taxon>
    </lineage>
</organism>
<dbReference type="Proteomes" id="UP000472271">
    <property type="component" value="Chromosome 9"/>
</dbReference>
<dbReference type="GO" id="GO:0015031">
    <property type="term" value="P:protein transport"/>
    <property type="evidence" value="ECO:0007669"/>
    <property type="project" value="TreeGrafter"/>
</dbReference>
<protein>
    <recommendedName>
        <fullName evidence="7">Arrestin C-terminal-like domain-containing protein</fullName>
    </recommendedName>
</protein>
<keyword evidence="6" id="KW-1185">Reference proteome</keyword>
<evidence type="ECO:0000313" key="5">
    <source>
        <dbReference type="Ensembl" id="ENSSORP00005053719.1"/>
    </source>
</evidence>
<dbReference type="SUPFAM" id="SSF81296">
    <property type="entry name" value="E set domains"/>
    <property type="match status" value="2"/>
</dbReference>
<dbReference type="AlphaFoldDB" id="A0A673CK99"/>
<evidence type="ECO:0000259" key="3">
    <source>
        <dbReference type="Pfam" id="PF00339"/>
    </source>
</evidence>
<comment type="similarity">
    <text evidence="1">Belongs to the arrestin family.</text>
</comment>
<dbReference type="GO" id="GO:0005886">
    <property type="term" value="C:plasma membrane"/>
    <property type="evidence" value="ECO:0007669"/>
    <property type="project" value="TreeGrafter"/>
</dbReference>
<feature type="domain" description="Arrestin-like N-terminal" evidence="3">
    <location>
        <begin position="10"/>
        <end position="76"/>
    </location>
</feature>
<dbReference type="Gene3D" id="2.60.40.640">
    <property type="match status" value="2"/>
</dbReference>
<dbReference type="InParanoid" id="A0A673CK99"/>
<dbReference type="PANTHER" id="PTHR11188">
    <property type="entry name" value="ARRESTIN DOMAIN CONTAINING PROTEIN"/>
    <property type="match status" value="1"/>
</dbReference>
<accession>A0A673CK99</accession>
<dbReference type="Pfam" id="PF02752">
    <property type="entry name" value="Arrestin_C"/>
    <property type="match status" value="1"/>
</dbReference>
<feature type="domain" description="Arrestin C-terminal-like" evidence="4">
    <location>
        <begin position="170"/>
        <end position="263"/>
    </location>
</feature>
<dbReference type="InterPro" id="IPR011022">
    <property type="entry name" value="Arrestin_C-like"/>
</dbReference>
<dbReference type="GO" id="GO:0007399">
    <property type="term" value="P:nervous system development"/>
    <property type="evidence" value="ECO:0007669"/>
    <property type="project" value="UniProtKB-ARBA"/>
</dbReference>
<evidence type="ECO:0000313" key="6">
    <source>
        <dbReference type="Proteomes" id="UP000472271"/>
    </source>
</evidence>
<dbReference type="InterPro" id="IPR011021">
    <property type="entry name" value="Arrestin-like_N"/>
</dbReference>
<sequence length="292" mass="32497">MRTPLRTNFSINFNALNERNTVSSGDILTGNITFKLTKETKISAITMKLIGKAHVHWSTSGGGGRKRRRHRRHFSERHGNSASNLLVGLLNFCLELINFPTSFHGVHGKIDYVITVGISRPWHLSKDFLTELNFVNHINTNQPELWVSDHCINDKLILLGDSRPKSANIYNCCETVKVICDISNASTRTATPKVKLLQKQSFFTHSGSRNIVDKTLTSQTGEPISTTSSDVHTEILIPIPPSAPLTISNCSILRVDYTIEVGITGCTGLTLAEMTTDAKQNWMEYNNMNMGI</sequence>
<evidence type="ECO:0008006" key="7">
    <source>
        <dbReference type="Google" id="ProtNLM"/>
    </source>
</evidence>
<reference evidence="5" key="3">
    <citation type="submission" date="2025-09" db="UniProtKB">
        <authorList>
            <consortium name="Ensembl"/>
        </authorList>
    </citation>
    <scope>IDENTIFICATION</scope>
</reference>
<reference evidence="5" key="2">
    <citation type="submission" date="2025-08" db="UniProtKB">
        <authorList>
            <consortium name="Ensembl"/>
        </authorList>
    </citation>
    <scope>IDENTIFICATION</scope>
</reference>
<dbReference type="InterPro" id="IPR050357">
    <property type="entry name" value="Arrestin_domain-protein"/>
</dbReference>
<feature type="region of interest" description="Disordered" evidence="2">
    <location>
        <begin position="57"/>
        <end position="76"/>
    </location>
</feature>
<dbReference type="PANTHER" id="PTHR11188:SF135">
    <property type="entry name" value="ARRESTIN DOMAIN CONTAINING 3-LIKE-RELATED"/>
    <property type="match status" value="1"/>
</dbReference>
<dbReference type="GO" id="GO:0005737">
    <property type="term" value="C:cytoplasm"/>
    <property type="evidence" value="ECO:0007669"/>
    <property type="project" value="TreeGrafter"/>
</dbReference>
<feature type="domain" description="Arrestin-like N-terminal" evidence="3">
    <location>
        <begin position="92"/>
        <end position="140"/>
    </location>
</feature>
<dbReference type="Ensembl" id="ENSSORT00005054985.1">
    <property type="protein sequence ID" value="ENSSORP00005053719.1"/>
    <property type="gene ID" value="ENSSORG00005024134.1"/>
</dbReference>